<dbReference type="Gene3D" id="1.10.3730.20">
    <property type="match status" value="1"/>
</dbReference>
<dbReference type="Proteomes" id="UP000249130">
    <property type="component" value="Unassembled WGS sequence"/>
</dbReference>
<comment type="caution">
    <text evidence="8">The sequence shown here is derived from an EMBL/GenBank/DDBJ whole genome shotgun (WGS) entry which is preliminary data.</text>
</comment>
<keyword evidence="9" id="KW-1185">Reference proteome</keyword>
<dbReference type="OrthoDB" id="9809509at2"/>
<dbReference type="Pfam" id="PF00892">
    <property type="entry name" value="EamA"/>
    <property type="match status" value="2"/>
</dbReference>
<dbReference type="GO" id="GO:0016020">
    <property type="term" value="C:membrane"/>
    <property type="evidence" value="ECO:0007669"/>
    <property type="project" value="UniProtKB-SubCell"/>
</dbReference>
<keyword evidence="5 6" id="KW-0472">Membrane</keyword>
<keyword evidence="4 6" id="KW-1133">Transmembrane helix</keyword>
<feature type="transmembrane region" description="Helical" evidence="6">
    <location>
        <begin position="216"/>
        <end position="237"/>
    </location>
</feature>
<evidence type="ECO:0000256" key="3">
    <source>
        <dbReference type="ARBA" id="ARBA00022692"/>
    </source>
</evidence>
<evidence type="ECO:0000313" key="9">
    <source>
        <dbReference type="Proteomes" id="UP000249130"/>
    </source>
</evidence>
<feature type="transmembrane region" description="Helical" evidence="6">
    <location>
        <begin position="249"/>
        <end position="265"/>
    </location>
</feature>
<evidence type="ECO:0000313" key="8">
    <source>
        <dbReference type="EMBL" id="RAI45135.1"/>
    </source>
</evidence>
<feature type="transmembrane region" description="Helical" evidence="6">
    <location>
        <begin position="7"/>
        <end position="26"/>
    </location>
</feature>
<dbReference type="InterPro" id="IPR000620">
    <property type="entry name" value="EamA_dom"/>
</dbReference>
<evidence type="ECO:0000259" key="7">
    <source>
        <dbReference type="Pfam" id="PF00892"/>
    </source>
</evidence>
<feature type="transmembrane region" description="Helical" evidence="6">
    <location>
        <begin position="38"/>
        <end position="58"/>
    </location>
</feature>
<reference evidence="8 9" key="1">
    <citation type="submission" date="2017-07" db="EMBL/GenBank/DDBJ databases">
        <title>Draft Genome Sequences of Select Purple Nonsulfur Bacteria.</title>
        <authorList>
            <person name="Lasarre B."/>
            <person name="Mckinlay J.B."/>
        </authorList>
    </citation>
    <scope>NUCLEOTIDE SEQUENCE [LARGE SCALE GENOMIC DNA]</scope>
    <source>
        <strain evidence="8 9">DSM 5909</strain>
    </source>
</reference>
<organism evidence="8 9">
    <name type="scientific">Rhodoplanes roseus</name>
    <dbReference type="NCBI Taxonomy" id="29409"/>
    <lineage>
        <taxon>Bacteria</taxon>
        <taxon>Pseudomonadati</taxon>
        <taxon>Pseudomonadota</taxon>
        <taxon>Alphaproteobacteria</taxon>
        <taxon>Hyphomicrobiales</taxon>
        <taxon>Nitrobacteraceae</taxon>
        <taxon>Rhodoplanes</taxon>
    </lineage>
</organism>
<evidence type="ECO:0000256" key="2">
    <source>
        <dbReference type="ARBA" id="ARBA00007362"/>
    </source>
</evidence>
<evidence type="ECO:0000256" key="1">
    <source>
        <dbReference type="ARBA" id="ARBA00004141"/>
    </source>
</evidence>
<gene>
    <name evidence="8" type="ORF">CH341_05415</name>
</gene>
<dbReference type="PANTHER" id="PTHR32322:SF2">
    <property type="entry name" value="EAMA DOMAIN-CONTAINING PROTEIN"/>
    <property type="match status" value="1"/>
</dbReference>
<proteinExistence type="inferred from homology"/>
<feature type="transmembrane region" description="Helical" evidence="6">
    <location>
        <begin position="70"/>
        <end position="91"/>
    </location>
</feature>
<dbReference type="AlphaFoldDB" id="A0A327L569"/>
<evidence type="ECO:0000256" key="5">
    <source>
        <dbReference type="ARBA" id="ARBA00023136"/>
    </source>
</evidence>
<evidence type="ECO:0000256" key="6">
    <source>
        <dbReference type="SAM" id="Phobius"/>
    </source>
</evidence>
<name>A0A327L569_9BRAD</name>
<keyword evidence="3 6" id="KW-0812">Transmembrane</keyword>
<dbReference type="SUPFAM" id="SSF103481">
    <property type="entry name" value="Multidrug resistance efflux transporter EmrE"/>
    <property type="match status" value="2"/>
</dbReference>
<dbReference type="EMBL" id="NPEX01000023">
    <property type="protein sequence ID" value="RAI45135.1"/>
    <property type="molecule type" value="Genomic_DNA"/>
</dbReference>
<comment type="similarity">
    <text evidence="2">Belongs to the EamA transporter family.</text>
</comment>
<dbReference type="RefSeq" id="WP_111418019.1">
    <property type="nucleotide sequence ID" value="NZ_NPEX01000023.1"/>
</dbReference>
<feature type="transmembrane region" description="Helical" evidence="6">
    <location>
        <begin position="154"/>
        <end position="172"/>
    </location>
</feature>
<sequence>MPRKIESVVALLAPGVFVVLWASGFVGARLGLPHAEPFTFLTLRMVGVVGVMAVVIAISRPAWPGGAAIGHSVVTGLLMHGGYLGGVFVAIEHKLAVGLTALIVGLQPILVSTLANRVLGERVTVRQWAGLGLGIVGVYLIVQDKTTGGEADAVAWIAVVTALLSITSGTLYQKRHGGTIDWRPAFLVQYASAGVLFLSGALLFESRTVEWTGEFVFALAWLVLVLSLGAIWLLYFLMRRAAASRISSLFYLTPPVTAVMAWALFGERLGPVAIVGMAVCVAGVFLVNARPRTAA</sequence>
<dbReference type="PANTHER" id="PTHR32322">
    <property type="entry name" value="INNER MEMBRANE TRANSPORTER"/>
    <property type="match status" value="1"/>
</dbReference>
<feature type="transmembrane region" description="Helical" evidence="6">
    <location>
        <begin position="97"/>
        <end position="116"/>
    </location>
</feature>
<feature type="transmembrane region" description="Helical" evidence="6">
    <location>
        <begin position="271"/>
        <end position="289"/>
    </location>
</feature>
<feature type="transmembrane region" description="Helical" evidence="6">
    <location>
        <begin position="184"/>
        <end position="204"/>
    </location>
</feature>
<dbReference type="InterPro" id="IPR037185">
    <property type="entry name" value="EmrE-like"/>
</dbReference>
<protein>
    <submittedName>
        <fullName evidence="8">EamA family transporter</fullName>
    </submittedName>
</protein>
<comment type="subcellular location">
    <subcellularLocation>
        <location evidence="1">Membrane</location>
        <topology evidence="1">Multi-pass membrane protein</topology>
    </subcellularLocation>
</comment>
<evidence type="ECO:0000256" key="4">
    <source>
        <dbReference type="ARBA" id="ARBA00022989"/>
    </source>
</evidence>
<dbReference type="InterPro" id="IPR050638">
    <property type="entry name" value="AA-Vitamin_Transporters"/>
</dbReference>
<accession>A0A327L569</accession>
<feature type="domain" description="EamA" evidence="7">
    <location>
        <begin position="18"/>
        <end position="142"/>
    </location>
</feature>
<feature type="domain" description="EamA" evidence="7">
    <location>
        <begin position="157"/>
        <end position="288"/>
    </location>
</feature>
<feature type="transmembrane region" description="Helical" evidence="6">
    <location>
        <begin position="123"/>
        <end position="142"/>
    </location>
</feature>